<dbReference type="PANTHER" id="PTHR12914">
    <property type="entry name" value="PARTNER OF SLD5"/>
    <property type="match status" value="1"/>
</dbReference>
<dbReference type="GeneID" id="7200764"/>
<evidence type="ECO:0000259" key="6">
    <source>
        <dbReference type="Pfam" id="PF05916"/>
    </source>
</evidence>
<feature type="region of interest" description="Disordered" evidence="5">
    <location>
        <begin position="1"/>
        <end position="21"/>
    </location>
</feature>
<evidence type="ECO:0000313" key="7">
    <source>
        <dbReference type="EMBL" id="EEC48359.1"/>
    </source>
</evidence>
<dbReference type="InParanoid" id="B7FZL5"/>
<dbReference type="HOGENOM" id="CLU_079191_0_0_1"/>
<evidence type="ECO:0000256" key="3">
    <source>
        <dbReference type="ARBA" id="ARBA00022705"/>
    </source>
</evidence>
<accession>B7FZL5</accession>
<keyword evidence="3" id="KW-0235">DNA replication</keyword>
<dbReference type="OrthoDB" id="10252587at2759"/>
<dbReference type="KEGG" id="pti:PHATRDRAFT_35504"/>
<protein>
    <recommendedName>
        <fullName evidence="6">GINS subunit domain-containing protein</fullName>
    </recommendedName>
</protein>
<feature type="compositionally biased region" description="Low complexity" evidence="5">
    <location>
        <begin position="10"/>
        <end position="21"/>
    </location>
</feature>
<name>B7FZL5_PHATC</name>
<dbReference type="Gene3D" id="1.20.58.1030">
    <property type="match status" value="1"/>
</dbReference>
<feature type="domain" description="GINS subunit" evidence="6">
    <location>
        <begin position="111"/>
        <end position="165"/>
    </location>
</feature>
<keyword evidence="4" id="KW-0539">Nucleus</keyword>
<dbReference type="GO" id="GO:1902983">
    <property type="term" value="P:DNA strand elongation involved in mitotic DNA replication"/>
    <property type="evidence" value="ECO:0007669"/>
    <property type="project" value="TreeGrafter"/>
</dbReference>
<evidence type="ECO:0000256" key="1">
    <source>
        <dbReference type="ARBA" id="ARBA00004123"/>
    </source>
</evidence>
<dbReference type="RefSeq" id="XP_002180168.1">
    <property type="nucleotide sequence ID" value="XM_002180132.1"/>
</dbReference>
<dbReference type="GO" id="GO:0000811">
    <property type="term" value="C:GINS complex"/>
    <property type="evidence" value="ECO:0007669"/>
    <property type="project" value="InterPro"/>
</dbReference>
<comment type="subcellular location">
    <subcellularLocation>
        <location evidence="1">Nucleus</location>
    </subcellularLocation>
</comment>
<reference evidence="7 8" key="1">
    <citation type="journal article" date="2008" name="Nature">
        <title>The Phaeodactylum genome reveals the evolutionary history of diatom genomes.</title>
        <authorList>
            <person name="Bowler C."/>
            <person name="Allen A.E."/>
            <person name="Badger J.H."/>
            <person name="Grimwood J."/>
            <person name="Jabbari K."/>
            <person name="Kuo A."/>
            <person name="Maheswari U."/>
            <person name="Martens C."/>
            <person name="Maumus F."/>
            <person name="Otillar R.P."/>
            <person name="Rayko E."/>
            <person name="Salamov A."/>
            <person name="Vandepoele K."/>
            <person name="Beszteri B."/>
            <person name="Gruber A."/>
            <person name="Heijde M."/>
            <person name="Katinka M."/>
            <person name="Mock T."/>
            <person name="Valentin K."/>
            <person name="Verret F."/>
            <person name="Berges J.A."/>
            <person name="Brownlee C."/>
            <person name="Cadoret J.P."/>
            <person name="Chiovitti A."/>
            <person name="Choi C.J."/>
            <person name="Coesel S."/>
            <person name="De Martino A."/>
            <person name="Detter J.C."/>
            <person name="Durkin C."/>
            <person name="Falciatore A."/>
            <person name="Fournet J."/>
            <person name="Haruta M."/>
            <person name="Huysman M.J."/>
            <person name="Jenkins B.D."/>
            <person name="Jiroutova K."/>
            <person name="Jorgensen R.E."/>
            <person name="Joubert Y."/>
            <person name="Kaplan A."/>
            <person name="Kroger N."/>
            <person name="Kroth P.G."/>
            <person name="La Roche J."/>
            <person name="Lindquist E."/>
            <person name="Lommer M."/>
            <person name="Martin-Jezequel V."/>
            <person name="Lopez P.J."/>
            <person name="Lucas S."/>
            <person name="Mangogna M."/>
            <person name="McGinnis K."/>
            <person name="Medlin L.K."/>
            <person name="Montsant A."/>
            <person name="Oudot-Le Secq M.P."/>
            <person name="Napoli C."/>
            <person name="Obornik M."/>
            <person name="Parker M.S."/>
            <person name="Petit J.L."/>
            <person name="Porcel B.M."/>
            <person name="Poulsen N."/>
            <person name="Robison M."/>
            <person name="Rychlewski L."/>
            <person name="Rynearson T.A."/>
            <person name="Schmutz J."/>
            <person name="Shapiro H."/>
            <person name="Siaut M."/>
            <person name="Stanley M."/>
            <person name="Sussman M.R."/>
            <person name="Taylor A.R."/>
            <person name="Vardi A."/>
            <person name="von Dassow P."/>
            <person name="Vyverman W."/>
            <person name="Willis A."/>
            <person name="Wyrwicz L.S."/>
            <person name="Rokhsar D.S."/>
            <person name="Weissenbach J."/>
            <person name="Armbrust E.V."/>
            <person name="Green B.R."/>
            <person name="Van de Peer Y."/>
            <person name="Grigoriev I.V."/>
        </authorList>
    </citation>
    <scope>NUCLEOTIDE SEQUENCE [LARGE SCALE GENOMIC DNA]</scope>
    <source>
        <strain evidence="7 8">CCAP 1055/1</strain>
    </source>
</reference>
<dbReference type="Proteomes" id="UP000000759">
    <property type="component" value="Chromosome 8"/>
</dbReference>
<dbReference type="Pfam" id="PF05916">
    <property type="entry name" value="Sld5"/>
    <property type="match status" value="1"/>
</dbReference>
<organism evidence="7 8">
    <name type="scientific">Phaeodactylum tricornutum (strain CCAP 1055/1)</name>
    <dbReference type="NCBI Taxonomy" id="556484"/>
    <lineage>
        <taxon>Eukaryota</taxon>
        <taxon>Sar</taxon>
        <taxon>Stramenopiles</taxon>
        <taxon>Ochrophyta</taxon>
        <taxon>Bacillariophyta</taxon>
        <taxon>Bacillariophyceae</taxon>
        <taxon>Bacillariophycidae</taxon>
        <taxon>Naviculales</taxon>
        <taxon>Phaeodactylaceae</taxon>
        <taxon>Phaeodactylum</taxon>
    </lineage>
</organism>
<dbReference type="STRING" id="556484.B7FZL5"/>
<dbReference type="eggNOG" id="KOG3303">
    <property type="taxonomic scope" value="Eukaryota"/>
</dbReference>
<keyword evidence="8" id="KW-1185">Reference proteome</keyword>
<dbReference type="InterPro" id="IPR005339">
    <property type="entry name" value="GINS_Psf1"/>
</dbReference>
<proteinExistence type="inferred from homology"/>
<dbReference type="InterPro" id="IPR036224">
    <property type="entry name" value="GINS_bundle-like_dom_sf"/>
</dbReference>
<dbReference type="PANTHER" id="PTHR12914:SF2">
    <property type="entry name" value="DNA REPLICATION COMPLEX GINS PROTEIN PSF1"/>
    <property type="match status" value="1"/>
</dbReference>
<gene>
    <name evidence="7" type="primary">PSF2</name>
    <name evidence="7" type="ORF">PHATRDRAFT_35504</name>
</gene>
<evidence type="ECO:0000256" key="4">
    <source>
        <dbReference type="ARBA" id="ARBA00023242"/>
    </source>
</evidence>
<comment type="similarity">
    <text evidence="2">Belongs to the GINS1/PSF1 family.</text>
</comment>
<dbReference type="InterPro" id="IPR021151">
    <property type="entry name" value="GINS_A"/>
</dbReference>
<evidence type="ECO:0000313" key="8">
    <source>
        <dbReference type="Proteomes" id="UP000000759"/>
    </source>
</evidence>
<sequence>MGKGPNVLEPSASSQSPPSSQIRIFRPISGVMNYGQHGRDLLMELKRSEGNGLTEGVSLPAYNDKSVQSALQELTLHVQALNDQVESTRELSPDGKPPISVRPSILLQSAAIQRNKRCLLAYHQTRLDRIQQLYYWQSQEAAEENMCPPEIEFLRDYEKLVQSFQASTGVSWDLRSQTVPPQPSDRVQVRVVNADKFDGGPIVLESGVSVVLTVGSTHYLLYSDVEEYLRSGDLELLPGEENI</sequence>
<reference evidence="8" key="2">
    <citation type="submission" date="2008-08" db="EMBL/GenBank/DDBJ databases">
        <authorList>
            <consortium name="Diatom Consortium"/>
            <person name="Grigoriev I."/>
            <person name="Grimwood J."/>
            <person name="Kuo A."/>
            <person name="Otillar R.P."/>
            <person name="Salamov A."/>
            <person name="Detter J.C."/>
            <person name="Lindquist E."/>
            <person name="Shapiro H."/>
            <person name="Lucas S."/>
            <person name="Glavina del Rio T."/>
            <person name="Pitluck S."/>
            <person name="Rokhsar D."/>
            <person name="Bowler C."/>
        </authorList>
    </citation>
    <scope>GENOME REANNOTATION</scope>
    <source>
        <strain evidence="8">CCAP 1055/1</strain>
    </source>
</reference>
<dbReference type="AlphaFoldDB" id="B7FZL5"/>
<evidence type="ECO:0000256" key="2">
    <source>
        <dbReference type="ARBA" id="ARBA00006677"/>
    </source>
</evidence>
<dbReference type="SUPFAM" id="SSF158573">
    <property type="entry name" value="GINS helical bundle-like"/>
    <property type="match status" value="1"/>
</dbReference>
<dbReference type="PaxDb" id="2850-Phatr35504"/>
<dbReference type="EMBL" id="CM000611">
    <property type="protein sequence ID" value="EEC48359.1"/>
    <property type="molecule type" value="Genomic_DNA"/>
</dbReference>
<evidence type="ECO:0000256" key="5">
    <source>
        <dbReference type="SAM" id="MobiDB-lite"/>
    </source>
</evidence>
<dbReference type="CDD" id="cd11710">
    <property type="entry name" value="GINS_A_psf1"/>
    <property type="match status" value="1"/>
</dbReference>